<comment type="subcellular location">
    <subcellularLocation>
        <location evidence="1">Membrane</location>
        <topology evidence="1">Multi-pass membrane protein</topology>
    </subcellularLocation>
</comment>
<feature type="transmembrane region" description="Helical" evidence="5">
    <location>
        <begin position="259"/>
        <end position="278"/>
    </location>
</feature>
<feature type="transmembrane region" description="Helical" evidence="5">
    <location>
        <begin position="108"/>
        <end position="130"/>
    </location>
</feature>
<reference evidence="6 7" key="1">
    <citation type="journal article" date="2007" name="Appl. Environ. Microbiol.">
        <title>Rhizobial factors required for stem nodule maturation and maintenance in Sesbania rostrata-Azorhizobium caulinodans ORS571 symbiosis.</title>
        <authorList>
            <person name="Suzuki S."/>
            <person name="Aono T."/>
            <person name="Lee KB."/>
            <person name="Suzuki T."/>
            <person name="Liu CT."/>
            <person name="Miwa H."/>
            <person name="Wakao S."/>
            <person name="Iki T."/>
            <person name="Oyaizu H."/>
        </authorList>
    </citation>
    <scope>NUCLEOTIDE SEQUENCE [LARGE SCALE GENOMIC DNA]</scope>
    <source>
        <strain evidence="7">ATCC 43989 / DSM 5975 / JCM 20966 / LMG 6465 / NBRC 14845 / NCIMB 13405 / ORS 571</strain>
    </source>
</reference>
<keyword evidence="2 5" id="KW-0812">Transmembrane</keyword>
<dbReference type="GO" id="GO:0005886">
    <property type="term" value="C:plasma membrane"/>
    <property type="evidence" value="ECO:0007669"/>
    <property type="project" value="TreeGrafter"/>
</dbReference>
<dbReference type="STRING" id="438753.AZC_1391"/>
<keyword evidence="7" id="KW-1185">Reference proteome</keyword>
<proteinExistence type="predicted"/>
<accession>A8I1K7</accession>
<dbReference type="Pfam" id="PF03595">
    <property type="entry name" value="SLAC1"/>
    <property type="match status" value="1"/>
</dbReference>
<feature type="transmembrane region" description="Helical" evidence="5">
    <location>
        <begin position="290"/>
        <end position="312"/>
    </location>
</feature>
<evidence type="ECO:0000256" key="2">
    <source>
        <dbReference type="ARBA" id="ARBA00022692"/>
    </source>
</evidence>
<reference evidence="6 7" key="6">
    <citation type="journal article" date="2011" name="Appl. Environ. Microbiol.">
        <title>Involvement of the azorhizobial chromosome partition gene (parA) in the onset of bacteroid differentiation during Sesbania rostrata stem nodule development.</title>
        <authorList>
            <person name="Liu CT."/>
            <person name="Lee KB."/>
            <person name="Wang YS."/>
            <person name="Peng MH."/>
            <person name="Lee KT."/>
            <person name="Suzuki S."/>
            <person name="Suzuki T."/>
            <person name="Oyaizu H."/>
        </authorList>
    </citation>
    <scope>NUCLEOTIDE SEQUENCE [LARGE SCALE GENOMIC DNA]</scope>
    <source>
        <strain evidence="7">ATCC 43989 / DSM 5975 / JCM 20966 / LMG 6465 / NBRC 14845 / NCIMB 13405 / ORS 571</strain>
    </source>
</reference>
<protein>
    <submittedName>
        <fullName evidence="6">Tellurite resistance protein and related permeases</fullName>
    </submittedName>
</protein>
<feature type="transmembrane region" description="Helical" evidence="5">
    <location>
        <begin position="227"/>
        <end position="247"/>
    </location>
</feature>
<evidence type="ECO:0000256" key="1">
    <source>
        <dbReference type="ARBA" id="ARBA00004141"/>
    </source>
</evidence>
<dbReference type="EMBL" id="AP009384">
    <property type="protein sequence ID" value="BAF87389.1"/>
    <property type="molecule type" value="Genomic_DNA"/>
</dbReference>
<dbReference type="Proteomes" id="UP000000270">
    <property type="component" value="Chromosome"/>
</dbReference>
<evidence type="ECO:0000256" key="5">
    <source>
        <dbReference type="SAM" id="Phobius"/>
    </source>
</evidence>
<gene>
    <name evidence="6" type="ordered locus">AZC_1391</name>
</gene>
<evidence type="ECO:0000256" key="3">
    <source>
        <dbReference type="ARBA" id="ARBA00022989"/>
    </source>
</evidence>
<organism evidence="6 7">
    <name type="scientific">Azorhizobium caulinodans (strain ATCC 43989 / DSM 5975 / JCM 20966 / LMG 6465 / NBRC 14845 / NCIMB 13405 / ORS 571)</name>
    <dbReference type="NCBI Taxonomy" id="438753"/>
    <lineage>
        <taxon>Bacteria</taxon>
        <taxon>Pseudomonadati</taxon>
        <taxon>Pseudomonadota</taxon>
        <taxon>Alphaproteobacteria</taxon>
        <taxon>Hyphomicrobiales</taxon>
        <taxon>Xanthobacteraceae</taxon>
        <taxon>Azorhizobium</taxon>
    </lineage>
</organism>
<dbReference type="KEGG" id="azc:AZC_1391"/>
<feature type="transmembrane region" description="Helical" evidence="5">
    <location>
        <begin position="79"/>
        <end position="102"/>
    </location>
</feature>
<reference evidence="6 7" key="3">
    <citation type="journal article" date="2008" name="BMC Genomics">
        <title>The genome of the versatile nitrogen fixer Azorhizobium caulinodans ORS571.</title>
        <authorList>
            <person name="Lee KB."/>
            <person name="Backer P.D."/>
            <person name="Aono T."/>
            <person name="Liu CT."/>
            <person name="Suzuki S."/>
            <person name="Suzuki T."/>
            <person name="Kaneko T."/>
            <person name="Yamada M."/>
            <person name="Tabata S."/>
            <person name="Kupfer D.M."/>
            <person name="Najar F.Z."/>
            <person name="Wiley G.B."/>
            <person name="Roe B."/>
            <person name="Binnewies T.T."/>
            <person name="Ussery D.W."/>
            <person name="D'Haeze W."/>
            <person name="Herder J.D."/>
            <person name="Gevers D."/>
            <person name="Vereecke D."/>
            <person name="Holsters M."/>
            <person name="Oyaizu H."/>
        </authorList>
    </citation>
    <scope>NUCLEOTIDE SEQUENCE [LARGE SCALE GENOMIC DNA]</scope>
    <source>
        <strain evidence="7">ATCC 43989 / DSM 5975 / JCM 20966 / LMG 6465 / NBRC 14845 / NCIMB 13405 / ORS 571</strain>
    </source>
</reference>
<evidence type="ECO:0000313" key="6">
    <source>
        <dbReference type="EMBL" id="BAF87389.1"/>
    </source>
</evidence>
<dbReference type="InterPro" id="IPR038665">
    <property type="entry name" value="Voltage-dep_anion_channel_sf"/>
</dbReference>
<sequence>MDDHTGGLPRIPASFFGIVLGLIGWGNCWRAAHEIWGLPSAVGEAMMFAGSLVWAVLIVLFAGKWLSARAEALAEARHAVNCCFIGLVGVATMLVAIAAHPYAASPALALFLLGAAFTLAFGLWRTGVLWQGGRDPAATTPVLYLPTVAGSYVTAIGCAAFGFPDWGRFALGVGVLSWFAIESVLLHRLYTSPEMPAPLRPVLGIQLAPPTVGAAAYLSVTSGPPDVIIYGLIGYGLIQLLLLARLLPWIFAGGVTASMWGFSFGLTALATAMVRLVGRGDVGPVATLAPAVFALVSAALTTMVLRTIWLLLAGRLLPPPAVAPSVPPAA</sequence>
<dbReference type="InterPro" id="IPR052951">
    <property type="entry name" value="Tellurite_res_ion_channel"/>
</dbReference>
<dbReference type="InterPro" id="IPR039264">
    <property type="entry name" value="TehA"/>
</dbReference>
<reference evidence="6 7" key="4">
    <citation type="journal article" date="2009" name="Appl. Environ. Microbiol.">
        <title>Comparative genome-wide transcriptional profiling of Azorhizobium caulinodans ORS571 grown under free-living and symbiotic conditions.</title>
        <authorList>
            <person name="Tsukada S."/>
            <person name="Aono T."/>
            <person name="Akiba N."/>
            <person name="Lee KB."/>
            <person name="Liu CT."/>
            <person name="Toyazaki H."/>
            <person name="Oyaizu H."/>
        </authorList>
    </citation>
    <scope>NUCLEOTIDE SEQUENCE [LARGE SCALE GENOMIC DNA]</scope>
    <source>
        <strain evidence="7">ATCC 43989 / DSM 5975 / JCM 20966 / LMG 6465 / NBRC 14845 / NCIMB 13405 / ORS 571</strain>
    </source>
</reference>
<dbReference type="eggNOG" id="COG1275">
    <property type="taxonomic scope" value="Bacteria"/>
</dbReference>
<feature type="transmembrane region" description="Helical" evidence="5">
    <location>
        <begin position="7"/>
        <end position="25"/>
    </location>
</feature>
<name>A8I1K7_AZOC5</name>
<dbReference type="PANTHER" id="PTHR37955:SF1">
    <property type="entry name" value="DEP DOMAIN-CONTAINING PROTEIN"/>
    <property type="match status" value="1"/>
</dbReference>
<dbReference type="Gene3D" id="1.50.10.150">
    <property type="entry name" value="Voltage-dependent anion channel"/>
    <property type="match status" value="1"/>
</dbReference>
<dbReference type="RefSeq" id="WP_012169919.1">
    <property type="nucleotide sequence ID" value="NC_009937.1"/>
</dbReference>
<evidence type="ECO:0000256" key="4">
    <source>
        <dbReference type="ARBA" id="ARBA00023136"/>
    </source>
</evidence>
<dbReference type="NCBIfam" id="NF008032">
    <property type="entry name" value="PRK10764.1"/>
    <property type="match status" value="1"/>
</dbReference>
<dbReference type="CDD" id="cd09324">
    <property type="entry name" value="TDT_TehA"/>
    <property type="match status" value="1"/>
</dbReference>
<dbReference type="HOGENOM" id="CLU_044414_1_0_5"/>
<dbReference type="InterPro" id="IPR004695">
    <property type="entry name" value="SLAC1/Mae1/Ssu1/TehA"/>
</dbReference>
<evidence type="ECO:0000313" key="7">
    <source>
        <dbReference type="Proteomes" id="UP000000270"/>
    </source>
</evidence>
<dbReference type="AlphaFoldDB" id="A8I1K7"/>
<reference evidence="7" key="2">
    <citation type="submission" date="2007-04" db="EMBL/GenBank/DDBJ databases">
        <title>Complete genome sequence of the nitrogen-fixing bacterium Azorhizobium caulinodans ORS571.</title>
        <authorList>
            <person name="Lee K.B."/>
            <person name="Backer P.D."/>
            <person name="Aono T."/>
            <person name="Liu C.T."/>
            <person name="Suzuki S."/>
            <person name="Suzuki T."/>
            <person name="Kaneko T."/>
            <person name="Yamada M."/>
            <person name="Tabata S."/>
            <person name="Kupfer D.M."/>
            <person name="Najar F.Z."/>
            <person name="Wiley G.B."/>
            <person name="Roe B."/>
            <person name="Binnewies T."/>
            <person name="Ussery D."/>
            <person name="Vereecke D."/>
            <person name="Gevers D."/>
            <person name="Holsters M."/>
            <person name="Oyaizu H."/>
        </authorList>
    </citation>
    <scope>NUCLEOTIDE SEQUENCE [LARGE SCALE GENOMIC DNA]</scope>
    <source>
        <strain evidence="7">ATCC 43989 / DSM 5975 / JCM 20966 / LMG 6465 / NBRC 14845 / NCIMB 13405 / ORS 571</strain>
    </source>
</reference>
<feature type="transmembrane region" description="Helical" evidence="5">
    <location>
        <begin position="142"/>
        <end position="163"/>
    </location>
</feature>
<feature type="transmembrane region" description="Helical" evidence="5">
    <location>
        <begin position="45"/>
        <end position="67"/>
    </location>
</feature>
<keyword evidence="3 5" id="KW-1133">Transmembrane helix</keyword>
<reference evidence="6 7" key="5">
    <citation type="journal article" date="2010" name="Appl. Environ. Microbiol.">
        <title>phrR-like gene praR of Azorhizobium caulinodans ORS571 is essential for symbiosis with Sesbania rostrata and is involved in expression of reb genes.</title>
        <authorList>
            <person name="Akiba N."/>
            <person name="Aono T."/>
            <person name="Toyazaki H."/>
            <person name="Sato S."/>
            <person name="Oyaizu H."/>
        </authorList>
    </citation>
    <scope>NUCLEOTIDE SEQUENCE [LARGE SCALE GENOMIC DNA]</scope>
    <source>
        <strain evidence="7">ATCC 43989 / DSM 5975 / JCM 20966 / LMG 6465 / NBRC 14845 / NCIMB 13405 / ORS 571</strain>
    </source>
</reference>
<keyword evidence="4 5" id="KW-0472">Membrane</keyword>
<dbReference type="PANTHER" id="PTHR37955">
    <property type="entry name" value="TELLURITE RESISTANCE PROTEIN TEHA"/>
    <property type="match status" value="1"/>
</dbReference>
<dbReference type="GO" id="GO:0046583">
    <property type="term" value="F:monoatomic cation efflux transmembrane transporter activity"/>
    <property type="evidence" value="ECO:0007669"/>
    <property type="project" value="TreeGrafter"/>
</dbReference>